<keyword evidence="1" id="KW-1185">Reference proteome</keyword>
<evidence type="ECO:0000313" key="1">
    <source>
        <dbReference type="Proteomes" id="UP000095283"/>
    </source>
</evidence>
<proteinExistence type="predicted"/>
<organism evidence="1 2">
    <name type="scientific">Heterorhabditis bacteriophora</name>
    <name type="common">Entomopathogenic nematode worm</name>
    <dbReference type="NCBI Taxonomy" id="37862"/>
    <lineage>
        <taxon>Eukaryota</taxon>
        <taxon>Metazoa</taxon>
        <taxon>Ecdysozoa</taxon>
        <taxon>Nematoda</taxon>
        <taxon>Chromadorea</taxon>
        <taxon>Rhabditida</taxon>
        <taxon>Rhabditina</taxon>
        <taxon>Rhabditomorpha</taxon>
        <taxon>Strongyloidea</taxon>
        <taxon>Heterorhabditidae</taxon>
        <taxon>Heterorhabditis</taxon>
    </lineage>
</organism>
<evidence type="ECO:0000313" key="2">
    <source>
        <dbReference type="WBParaSite" id="Hba_11985"/>
    </source>
</evidence>
<name>A0A1I7X3I6_HETBA</name>
<protein>
    <submittedName>
        <fullName evidence="2">Uncharacterized protein</fullName>
    </submittedName>
</protein>
<dbReference type="Gene3D" id="2.60.40.150">
    <property type="entry name" value="C2 domain"/>
    <property type="match status" value="1"/>
</dbReference>
<accession>A0A1I7X3I6</accession>
<dbReference type="InterPro" id="IPR035892">
    <property type="entry name" value="C2_domain_sf"/>
</dbReference>
<dbReference type="WBParaSite" id="Hba_11985">
    <property type="protein sequence ID" value="Hba_11985"/>
    <property type="gene ID" value="Hba_11985"/>
</dbReference>
<reference evidence="2" key="1">
    <citation type="submission" date="2016-11" db="UniProtKB">
        <authorList>
            <consortium name="WormBaseParasite"/>
        </authorList>
    </citation>
    <scope>IDENTIFICATION</scope>
</reference>
<sequence length="139" mass="15945">MFTKYSSEQMVFDKILLPETSFLHFCVWQKQHSGNSIPIAHRMLPIDKLNNEIIIDTNDKSRNLYLDIHSALMDPFSSAIRSESLSWALGNPFADPQEVAIVEEVDDSYRQSIIGTTKQYTNSISTSTSQEREFRPNTK</sequence>
<dbReference type="AlphaFoldDB" id="A0A1I7X3I6"/>
<dbReference type="Proteomes" id="UP000095283">
    <property type="component" value="Unplaced"/>
</dbReference>